<reference evidence="2 3" key="1">
    <citation type="submission" date="2016-07" db="EMBL/GenBank/DDBJ databases">
        <title>Pervasive Adenine N6-methylation of Active Genes in Fungi.</title>
        <authorList>
            <consortium name="DOE Joint Genome Institute"/>
            <person name="Mondo S.J."/>
            <person name="Dannebaum R.O."/>
            <person name="Kuo R.C."/>
            <person name="Labutti K."/>
            <person name="Haridas S."/>
            <person name="Kuo A."/>
            <person name="Salamov A."/>
            <person name="Ahrendt S.R."/>
            <person name="Lipzen A."/>
            <person name="Sullivan W."/>
            <person name="Andreopoulos W.B."/>
            <person name="Clum A."/>
            <person name="Lindquist E."/>
            <person name="Daum C."/>
            <person name="Ramamoorthy G.K."/>
            <person name="Gryganskyi A."/>
            <person name="Culley D."/>
            <person name="Magnuson J.K."/>
            <person name="James T.Y."/>
            <person name="O'Malley M.A."/>
            <person name="Stajich J.E."/>
            <person name="Spatafora J.W."/>
            <person name="Visel A."/>
            <person name="Grigoriev I.V."/>
        </authorList>
    </citation>
    <scope>NUCLEOTIDE SEQUENCE [LARGE SCALE GENOMIC DNA]</scope>
    <source>
        <strain evidence="2 3">PL171</strain>
    </source>
</reference>
<keyword evidence="3" id="KW-1185">Reference proteome</keyword>
<dbReference type="EMBL" id="MCFL01000073">
    <property type="protein sequence ID" value="ORZ30850.1"/>
    <property type="molecule type" value="Genomic_DNA"/>
</dbReference>
<gene>
    <name evidence="2" type="ORF">BCR44DRAFT_351558</name>
</gene>
<accession>A0A1Y2H8F0</accession>
<feature type="region of interest" description="Disordered" evidence="1">
    <location>
        <begin position="227"/>
        <end position="267"/>
    </location>
</feature>
<proteinExistence type="predicted"/>
<feature type="compositionally biased region" description="Low complexity" evidence="1">
    <location>
        <begin position="91"/>
        <end position="112"/>
    </location>
</feature>
<feature type="compositionally biased region" description="Low complexity" evidence="1">
    <location>
        <begin position="69"/>
        <end position="83"/>
    </location>
</feature>
<protein>
    <submittedName>
        <fullName evidence="2">Uncharacterized protein</fullName>
    </submittedName>
</protein>
<organism evidence="2 3">
    <name type="scientific">Catenaria anguillulae PL171</name>
    <dbReference type="NCBI Taxonomy" id="765915"/>
    <lineage>
        <taxon>Eukaryota</taxon>
        <taxon>Fungi</taxon>
        <taxon>Fungi incertae sedis</taxon>
        <taxon>Blastocladiomycota</taxon>
        <taxon>Blastocladiomycetes</taxon>
        <taxon>Blastocladiales</taxon>
        <taxon>Catenariaceae</taxon>
        <taxon>Catenaria</taxon>
    </lineage>
</organism>
<sequence length="332" mass="37252">MHGEKSLERRIPYQYISDTSRWGNKIAQAIKQHVLCATHHQMVFGFPLCLVLRANPCTPYSLTPDLPGSARSSPSTAHSSLLANGSRRRSQLSLTSPSLLQNPNPNPNPNRLRNLLQKHRATLRIQLTHSRPEIKMSSNNRRTRTLSWPTRLLLLLWTCNPTAPPWMSMLPHHINTSTYKSPMACWPRLMTSPTRPRVPTSLRYACLPPPAHHALLPPLRAHRCVPPSPRQPERHAHKHTLPSPLWPPLHTTRTTTNRSPELLPRQPPADHQTCLFLPLSATKRTIILTRRTMRRAFPLLHPRARTVPPLVAAVAAAAVLGAPTQVPAPAVP</sequence>
<comment type="caution">
    <text evidence="2">The sequence shown here is derived from an EMBL/GenBank/DDBJ whole genome shotgun (WGS) entry which is preliminary data.</text>
</comment>
<dbReference type="Proteomes" id="UP000193411">
    <property type="component" value="Unassembled WGS sequence"/>
</dbReference>
<name>A0A1Y2H8F0_9FUNG</name>
<evidence type="ECO:0000313" key="2">
    <source>
        <dbReference type="EMBL" id="ORZ30850.1"/>
    </source>
</evidence>
<evidence type="ECO:0000313" key="3">
    <source>
        <dbReference type="Proteomes" id="UP000193411"/>
    </source>
</evidence>
<feature type="region of interest" description="Disordered" evidence="1">
    <location>
        <begin position="66"/>
        <end position="112"/>
    </location>
</feature>
<dbReference type="AlphaFoldDB" id="A0A1Y2H8F0"/>
<evidence type="ECO:0000256" key="1">
    <source>
        <dbReference type="SAM" id="MobiDB-lite"/>
    </source>
</evidence>